<dbReference type="Pfam" id="PF19270">
    <property type="entry name" value="FBO_C"/>
    <property type="match status" value="1"/>
</dbReference>
<feature type="domain" description="F-box protein Hrt3/FBXO9 C-terminal" evidence="4">
    <location>
        <begin position="178"/>
        <end position="284"/>
    </location>
</feature>
<gene>
    <name evidence="5" type="primary">KAFR0B02810</name>
    <name evidence="5" type="ORF">KAFR_0B02810</name>
</gene>
<accession>H2AQC8</accession>
<dbReference type="GO" id="GO:0031146">
    <property type="term" value="P:SCF-dependent proteasomal ubiquitin-dependent protein catabolic process"/>
    <property type="evidence" value="ECO:0007669"/>
    <property type="project" value="EnsemblFungi"/>
</dbReference>
<dbReference type="FunCoup" id="H2AQC8">
    <property type="interactions" value="156"/>
</dbReference>
<dbReference type="InterPro" id="IPR045464">
    <property type="entry name" value="Hrt3/FBXO9_C"/>
</dbReference>
<dbReference type="AlphaFoldDB" id="H2AQC8"/>
<keyword evidence="2" id="KW-0802">TPR repeat</keyword>
<dbReference type="KEGG" id="kaf:KAFR_0B02810"/>
<evidence type="ECO:0000259" key="4">
    <source>
        <dbReference type="Pfam" id="PF19270"/>
    </source>
</evidence>
<dbReference type="PROSITE" id="PS50005">
    <property type="entry name" value="TPR"/>
    <property type="match status" value="1"/>
</dbReference>
<dbReference type="GO" id="GO:0019005">
    <property type="term" value="C:SCF ubiquitin ligase complex"/>
    <property type="evidence" value="ECO:0007669"/>
    <property type="project" value="EnsemblFungi"/>
</dbReference>
<dbReference type="PANTHER" id="PTHR12874:SF9">
    <property type="entry name" value="F-BOX ONLY PROTEIN 48"/>
    <property type="match status" value="1"/>
</dbReference>
<dbReference type="RefSeq" id="XP_003955713.1">
    <property type="nucleotide sequence ID" value="XM_003955664.1"/>
</dbReference>
<dbReference type="HOGENOM" id="CLU_017706_1_0_1"/>
<dbReference type="InterPro" id="IPR019734">
    <property type="entry name" value="TPR_rpt"/>
</dbReference>
<dbReference type="GO" id="GO:0005737">
    <property type="term" value="C:cytoplasm"/>
    <property type="evidence" value="ECO:0007669"/>
    <property type="project" value="TreeGrafter"/>
</dbReference>
<feature type="domain" description="F-box" evidence="3">
    <location>
        <begin position="103"/>
        <end position="142"/>
    </location>
</feature>
<feature type="repeat" description="TPR" evidence="2">
    <location>
        <begin position="14"/>
        <end position="47"/>
    </location>
</feature>
<dbReference type="InParanoid" id="H2AQC8"/>
<dbReference type="STRING" id="1071382.H2AQC8"/>
<dbReference type="Pfam" id="PF12937">
    <property type="entry name" value="F-box-like"/>
    <property type="match status" value="1"/>
</dbReference>
<evidence type="ECO:0000259" key="3">
    <source>
        <dbReference type="Pfam" id="PF12937"/>
    </source>
</evidence>
<dbReference type="InterPro" id="IPR001810">
    <property type="entry name" value="F-box_dom"/>
</dbReference>
<dbReference type="InterPro" id="IPR036047">
    <property type="entry name" value="F-box-like_dom_sf"/>
</dbReference>
<evidence type="ECO:0000313" key="6">
    <source>
        <dbReference type="Proteomes" id="UP000005220"/>
    </source>
</evidence>
<dbReference type="GeneID" id="13882959"/>
<keyword evidence="1" id="KW-0833">Ubl conjugation pathway</keyword>
<dbReference type="eggNOG" id="KOG2997">
    <property type="taxonomic scope" value="Eukaryota"/>
</dbReference>
<name>H2AQC8_KAZAF</name>
<evidence type="ECO:0000256" key="1">
    <source>
        <dbReference type="ARBA" id="ARBA00022786"/>
    </source>
</evidence>
<keyword evidence="6" id="KW-1185">Reference proteome</keyword>
<dbReference type="CDD" id="cd09917">
    <property type="entry name" value="F-box_SF"/>
    <property type="match status" value="1"/>
</dbReference>
<dbReference type="GO" id="GO:0071406">
    <property type="term" value="P:cellular response to methylmercury"/>
    <property type="evidence" value="ECO:0007669"/>
    <property type="project" value="EnsemblFungi"/>
</dbReference>
<proteinExistence type="predicted"/>
<protein>
    <submittedName>
        <fullName evidence="5">Uncharacterized protein</fullName>
    </submittedName>
</protein>
<dbReference type="Proteomes" id="UP000005220">
    <property type="component" value="Chromosome 2"/>
</dbReference>
<organism evidence="5 6">
    <name type="scientific">Kazachstania africana (strain ATCC 22294 / BCRC 22015 / CBS 2517 / CECT 1963 / NBRC 1671 / NRRL Y-8276)</name>
    <name type="common">Yeast</name>
    <name type="synonym">Kluyveromyces africanus</name>
    <dbReference type="NCBI Taxonomy" id="1071382"/>
    <lineage>
        <taxon>Eukaryota</taxon>
        <taxon>Fungi</taxon>
        <taxon>Dikarya</taxon>
        <taxon>Ascomycota</taxon>
        <taxon>Saccharomycotina</taxon>
        <taxon>Saccharomycetes</taxon>
        <taxon>Saccharomycetales</taxon>
        <taxon>Saccharomycetaceae</taxon>
        <taxon>Kazachstania</taxon>
    </lineage>
</organism>
<reference evidence="5 6" key="1">
    <citation type="journal article" date="2011" name="Proc. Natl. Acad. Sci. U.S.A.">
        <title>Evolutionary erosion of yeast sex chromosomes by mating-type switching accidents.</title>
        <authorList>
            <person name="Gordon J.L."/>
            <person name="Armisen D."/>
            <person name="Proux-Wera E."/>
            <person name="Oheigeartaigh S.S."/>
            <person name="Byrne K.P."/>
            <person name="Wolfe K.H."/>
        </authorList>
    </citation>
    <scope>NUCLEOTIDE SEQUENCE [LARGE SCALE GENOMIC DNA]</scope>
    <source>
        <strain evidence="6">ATCC 22294 / BCRC 22015 / CBS 2517 / CECT 1963 / NBRC 1671 / NRRL Y-8276</strain>
    </source>
</reference>
<evidence type="ECO:0000313" key="5">
    <source>
        <dbReference type="EMBL" id="CCF56578.1"/>
    </source>
</evidence>
<dbReference type="PANTHER" id="PTHR12874">
    <property type="entry name" value="F-BOX ONLY PROTEIN 48-RELATED"/>
    <property type="match status" value="1"/>
</dbReference>
<evidence type="ECO:0000256" key="2">
    <source>
        <dbReference type="PROSITE-ProRule" id="PRU00339"/>
    </source>
</evidence>
<dbReference type="OrthoDB" id="2117972at2759"/>
<dbReference type="SUPFAM" id="SSF81383">
    <property type="entry name" value="F-box domain"/>
    <property type="match status" value="1"/>
</dbReference>
<sequence>MTRTKVLNPRTEEAISIWEKGVSKEKDGSMSDAINFYRRALKLDENVEKIYRKKLYDEWNALMQMKKLSLSSSEETEIKVAKMEELEDIEDVDESILPCWILDMLPNDILLKIVGHVVFLSGESWVNLSLTCSRFNDLCFRTSTPYKAFKDYIYPKQVYDNEAMYLNGISTFSVLEKELWGDDYAKMIKDRPFIKFEGVYISVVNYLRYGSNEEGSFTLLNPIQMITYYRYYRFYEDGKVLRLLTTDEPQQIVKTFSRETQPREADLCSWNIGFDNNFGRLQVSRSNDKYIFVETLEIKNQGHRIHHRLKWISSTVEDNEGHVSECSLKNEKAFFFSRVKSFATKDS</sequence>
<dbReference type="EMBL" id="HE650822">
    <property type="protein sequence ID" value="CCF56578.1"/>
    <property type="molecule type" value="Genomic_DNA"/>
</dbReference>